<dbReference type="InterPro" id="IPR001020">
    <property type="entry name" value="PTS_HPr_His_P_site"/>
</dbReference>
<evidence type="ECO:0000313" key="10">
    <source>
        <dbReference type="Proteomes" id="UP000199519"/>
    </source>
</evidence>
<dbReference type="Proteomes" id="UP000198612">
    <property type="component" value="Unassembled WGS sequence"/>
</dbReference>
<dbReference type="InterPro" id="IPR035895">
    <property type="entry name" value="HPr-like_sf"/>
</dbReference>
<keyword evidence="10" id="KW-1185">Reference proteome</keyword>
<dbReference type="InterPro" id="IPR002114">
    <property type="entry name" value="PTS_HPr_Ser_P_site"/>
</dbReference>
<proteinExistence type="predicted"/>
<dbReference type="AlphaFoldDB" id="A0A1I0AZ13"/>
<sequence>MEKEKTIKVMNETGLHARPASQFVKKASKYKAETTIVFEGKEVNAKSIMGLMSLGISKGSQITLKSEGEDANKAISDLAEFVEVTLLEEDH</sequence>
<protein>
    <recommendedName>
        <fullName evidence="3">Phosphocarrier protein HPr</fullName>
    </recommendedName>
</protein>
<dbReference type="Pfam" id="PF00381">
    <property type="entry name" value="PTS-HPr"/>
    <property type="match status" value="1"/>
</dbReference>
<dbReference type="PANTHER" id="PTHR33705">
    <property type="entry name" value="PHOSPHOCARRIER PROTEIN HPR"/>
    <property type="match status" value="1"/>
</dbReference>
<evidence type="ECO:0000256" key="1">
    <source>
        <dbReference type="ARBA" id="ARBA00003681"/>
    </source>
</evidence>
<dbReference type="Gene3D" id="3.30.1340.10">
    <property type="entry name" value="HPr-like"/>
    <property type="match status" value="1"/>
</dbReference>
<dbReference type="InterPro" id="IPR000032">
    <property type="entry name" value="HPr-like"/>
</dbReference>
<dbReference type="EMBL" id="FOHG01000016">
    <property type="protein sequence ID" value="SES99652.1"/>
    <property type="molecule type" value="Genomic_DNA"/>
</dbReference>
<dbReference type="NCBIfam" id="TIGR01003">
    <property type="entry name" value="PTS_HPr_family"/>
    <property type="match status" value="1"/>
</dbReference>
<evidence type="ECO:0000313" key="8">
    <source>
        <dbReference type="EMBL" id="SES99652.1"/>
    </source>
</evidence>
<dbReference type="PANTHER" id="PTHR33705:SF2">
    <property type="entry name" value="PHOSPHOCARRIER PROTEIN NPR"/>
    <property type="match status" value="1"/>
</dbReference>
<evidence type="ECO:0000256" key="5">
    <source>
        <dbReference type="ARBA" id="ARBA00022683"/>
    </source>
</evidence>
<organism evidence="8 9">
    <name type="scientific">Halanaerobium congolense</name>
    <dbReference type="NCBI Taxonomy" id="54121"/>
    <lineage>
        <taxon>Bacteria</taxon>
        <taxon>Bacillati</taxon>
        <taxon>Bacillota</taxon>
        <taxon>Clostridia</taxon>
        <taxon>Halanaerobiales</taxon>
        <taxon>Halanaerobiaceae</taxon>
        <taxon>Halanaerobium</taxon>
    </lineage>
</organism>
<dbReference type="PROSITE" id="PS51350">
    <property type="entry name" value="PTS_HPR_DOM"/>
    <property type="match status" value="1"/>
</dbReference>
<dbReference type="GO" id="GO:0005737">
    <property type="term" value="C:cytoplasm"/>
    <property type="evidence" value="ECO:0007669"/>
    <property type="project" value="UniProtKB-SubCell"/>
</dbReference>
<name>A0A1I0AZ13_9FIRM</name>
<comment type="subcellular location">
    <subcellularLocation>
        <location evidence="2">Cytoplasm</location>
    </subcellularLocation>
</comment>
<dbReference type="InterPro" id="IPR050399">
    <property type="entry name" value="HPr"/>
</dbReference>
<evidence type="ECO:0000256" key="4">
    <source>
        <dbReference type="ARBA" id="ARBA00022490"/>
    </source>
</evidence>
<comment type="function">
    <text evidence="1">General (non sugar-specific) component of the phosphoenolpyruvate-dependent sugar phosphotransferase system (sugar PTS). This major carbohydrate active-transport system catalyzes the phosphorylation of incoming sugar substrates concomitantly with their translocation across the cell membrane. The phosphoryl group from phosphoenolpyruvate (PEP) is transferred to the phosphoryl carrier protein HPr by enzyme I. Phospho-HPr then transfers it to the PTS EIIA domain.</text>
</comment>
<dbReference type="SUPFAM" id="SSF55594">
    <property type="entry name" value="HPr-like"/>
    <property type="match status" value="1"/>
</dbReference>
<dbReference type="PRINTS" id="PR00107">
    <property type="entry name" value="PHOSPHOCPHPR"/>
</dbReference>
<reference evidence="9 10" key="1">
    <citation type="submission" date="2016-10" db="EMBL/GenBank/DDBJ databases">
        <authorList>
            <person name="Varghese N."/>
            <person name="Submissions S."/>
        </authorList>
    </citation>
    <scope>NUCLEOTIDE SEQUENCE [LARGE SCALE GENOMIC DNA]</scope>
    <source>
        <strain evidence="7 10">WG2</strain>
        <strain evidence="8 9">WG5</strain>
    </source>
</reference>
<evidence type="ECO:0000256" key="2">
    <source>
        <dbReference type="ARBA" id="ARBA00004496"/>
    </source>
</evidence>
<evidence type="ECO:0000256" key="3">
    <source>
        <dbReference type="ARBA" id="ARBA00020422"/>
    </source>
</evidence>
<keyword evidence="4" id="KW-0963">Cytoplasm</keyword>
<dbReference type="Proteomes" id="UP000199519">
    <property type="component" value="Unassembled WGS sequence"/>
</dbReference>
<dbReference type="PROSITE" id="PS00369">
    <property type="entry name" value="PTS_HPR_HIS"/>
    <property type="match status" value="1"/>
</dbReference>
<dbReference type="PROSITE" id="PS00589">
    <property type="entry name" value="PTS_HPR_SER"/>
    <property type="match status" value="1"/>
</dbReference>
<evidence type="ECO:0000313" key="9">
    <source>
        <dbReference type="Proteomes" id="UP000198612"/>
    </source>
</evidence>
<keyword evidence="5" id="KW-0598">Phosphotransferase system</keyword>
<accession>A0A1I0AZ13</accession>
<dbReference type="EMBL" id="FNBJ01000016">
    <property type="protein sequence ID" value="SDF60104.1"/>
    <property type="molecule type" value="Genomic_DNA"/>
</dbReference>
<evidence type="ECO:0000313" key="7">
    <source>
        <dbReference type="EMBL" id="SDF60104.1"/>
    </source>
</evidence>
<dbReference type="RefSeq" id="WP_089720210.1">
    <property type="nucleotide sequence ID" value="NZ_FNBJ01000016.1"/>
</dbReference>
<dbReference type="CDD" id="cd00367">
    <property type="entry name" value="PTS-HPr_like"/>
    <property type="match status" value="1"/>
</dbReference>
<dbReference type="GO" id="GO:0009401">
    <property type="term" value="P:phosphoenolpyruvate-dependent sugar phosphotransferase system"/>
    <property type="evidence" value="ECO:0007669"/>
    <property type="project" value="UniProtKB-KW"/>
</dbReference>
<gene>
    <name evidence="7" type="ORF">SAMN04488598_11650</name>
    <name evidence="8" type="ORF">SAMN04515652_1161</name>
</gene>
<feature type="domain" description="HPr" evidence="6">
    <location>
        <begin position="1"/>
        <end position="90"/>
    </location>
</feature>
<evidence type="ECO:0000259" key="6">
    <source>
        <dbReference type="PROSITE" id="PS51350"/>
    </source>
</evidence>